<dbReference type="HOGENOM" id="CLU_107890_1_0_5"/>
<dbReference type="Pfam" id="PF13671">
    <property type="entry name" value="AAA_33"/>
    <property type="match status" value="1"/>
</dbReference>
<dbReference type="InterPro" id="IPR052732">
    <property type="entry name" value="Cell-binding_unc_protein"/>
</dbReference>
<dbReference type="Gene3D" id="3.40.50.300">
    <property type="entry name" value="P-loop containing nucleotide triphosphate hydrolases"/>
    <property type="match status" value="1"/>
</dbReference>
<dbReference type="Proteomes" id="UP000009286">
    <property type="component" value="Chromosome"/>
</dbReference>
<organism evidence="1 2">
    <name type="scientific">Micavibrio aeruginosavorus (strain ARL-13)</name>
    <dbReference type="NCBI Taxonomy" id="856793"/>
    <lineage>
        <taxon>Bacteria</taxon>
        <taxon>Pseudomonadati</taxon>
        <taxon>Bdellovibrionota</taxon>
        <taxon>Bdellovibrionia</taxon>
        <taxon>Bdellovibrionales</taxon>
        <taxon>Pseudobdellovibrionaceae</taxon>
        <taxon>Micavibrio</taxon>
    </lineage>
</organism>
<gene>
    <name evidence="1" type="ordered locus">MICA_2360</name>
</gene>
<reference evidence="1 2" key="1">
    <citation type="journal article" date="2011" name="BMC Genomics">
        <title>Genomic insights into an obligate epibiotic bacterial predator: Micavibrio aeruginosavorus ARL-13.</title>
        <authorList>
            <person name="Wang Z."/>
            <person name="Kadouri D."/>
            <person name="Wu M."/>
        </authorList>
    </citation>
    <scope>NUCLEOTIDE SEQUENCE [LARGE SCALE GENOMIC DNA]</scope>
    <source>
        <strain evidence="1 2">ARL-13</strain>
    </source>
</reference>
<dbReference type="STRING" id="856793.MICA_2360"/>
<dbReference type="AlphaFoldDB" id="G2KMG9"/>
<dbReference type="KEGG" id="mai:MICA_2360"/>
<dbReference type="PANTHER" id="PTHR43883:SF1">
    <property type="entry name" value="GLUCONOKINASE"/>
    <property type="match status" value="1"/>
</dbReference>
<dbReference type="eggNOG" id="COG0645">
    <property type="taxonomic scope" value="Bacteria"/>
</dbReference>
<name>G2KMG9_MICAA</name>
<protein>
    <submittedName>
        <fullName evidence="1">Uncharacterized protein</fullName>
    </submittedName>
</protein>
<evidence type="ECO:0000313" key="1">
    <source>
        <dbReference type="EMBL" id="AEP10662.1"/>
    </source>
</evidence>
<proteinExistence type="predicted"/>
<dbReference type="OrthoDB" id="9810277at2"/>
<dbReference type="RefSeq" id="WP_014103885.1">
    <property type="nucleotide sequence ID" value="NC_016026.1"/>
</dbReference>
<dbReference type="PANTHER" id="PTHR43883">
    <property type="entry name" value="SLR0207 PROTEIN"/>
    <property type="match status" value="1"/>
</dbReference>
<evidence type="ECO:0000313" key="2">
    <source>
        <dbReference type="Proteomes" id="UP000009286"/>
    </source>
</evidence>
<accession>G2KMG9</accession>
<dbReference type="SUPFAM" id="SSF52540">
    <property type="entry name" value="P-loop containing nucleoside triphosphate hydrolases"/>
    <property type="match status" value="1"/>
</dbReference>
<dbReference type="EMBL" id="CP002382">
    <property type="protein sequence ID" value="AEP10662.1"/>
    <property type="molecule type" value="Genomic_DNA"/>
</dbReference>
<dbReference type="InterPro" id="IPR027417">
    <property type="entry name" value="P-loop_NTPase"/>
</dbReference>
<sequence>MEKHGFMIAIGGLSGSGKSTLAGRLAAETGAVWLRSDSIRKELWGVDPLTKLPPEAYSRDFSTKTYETLASRMEENLRAGRIVIVDMSFAKPVERRSFANRATACGAGFHGIWLDATPDTLKTRVDARVGDVSDADSTIVTMQLGFDLGTIEWSRINTDRPADSVYRLACALLGVDGPTPIRAIKLEP</sequence>
<keyword evidence="2" id="KW-1185">Reference proteome</keyword>